<organism evidence="1 2">
    <name type="scientific">Streptomyces lunalinharesii</name>
    <dbReference type="NCBI Taxonomy" id="333384"/>
    <lineage>
        <taxon>Bacteria</taxon>
        <taxon>Bacillati</taxon>
        <taxon>Actinomycetota</taxon>
        <taxon>Actinomycetes</taxon>
        <taxon>Kitasatosporales</taxon>
        <taxon>Streptomycetaceae</taxon>
        <taxon>Streptomyces</taxon>
    </lineage>
</organism>
<gene>
    <name evidence="1" type="ORF">GCM10009864_71100</name>
</gene>
<keyword evidence="2" id="KW-1185">Reference proteome</keyword>
<sequence length="111" mass="11890">MDAELARITNVETSTERGRNDQLGELAYLAPAAAAALQLLADAIKRGTADQDDVLHKLQEAGVHTAFAGVLDAASDAVRNETDDPFDVDYSLDADNLSAAAREVRDAFCWL</sequence>
<evidence type="ECO:0000313" key="1">
    <source>
        <dbReference type="EMBL" id="GAA2687139.1"/>
    </source>
</evidence>
<name>A0ABN3SWB7_9ACTN</name>
<comment type="caution">
    <text evidence="1">The sequence shown here is derived from an EMBL/GenBank/DDBJ whole genome shotgun (WGS) entry which is preliminary data.</text>
</comment>
<accession>A0ABN3SWB7</accession>
<dbReference type="RefSeq" id="WP_344583532.1">
    <property type="nucleotide sequence ID" value="NZ_BAAARK010000040.1"/>
</dbReference>
<protein>
    <submittedName>
        <fullName evidence="1">Uncharacterized protein</fullName>
    </submittedName>
</protein>
<dbReference type="Proteomes" id="UP001500994">
    <property type="component" value="Unassembled WGS sequence"/>
</dbReference>
<proteinExistence type="predicted"/>
<dbReference type="EMBL" id="BAAARK010000040">
    <property type="protein sequence ID" value="GAA2687139.1"/>
    <property type="molecule type" value="Genomic_DNA"/>
</dbReference>
<reference evidence="1 2" key="1">
    <citation type="journal article" date="2019" name="Int. J. Syst. Evol. Microbiol.">
        <title>The Global Catalogue of Microorganisms (GCM) 10K type strain sequencing project: providing services to taxonomists for standard genome sequencing and annotation.</title>
        <authorList>
            <consortium name="The Broad Institute Genomics Platform"/>
            <consortium name="The Broad Institute Genome Sequencing Center for Infectious Disease"/>
            <person name="Wu L."/>
            <person name="Ma J."/>
        </authorList>
    </citation>
    <scope>NUCLEOTIDE SEQUENCE [LARGE SCALE GENOMIC DNA]</scope>
    <source>
        <strain evidence="1 2">JCM 16374</strain>
    </source>
</reference>
<evidence type="ECO:0000313" key="2">
    <source>
        <dbReference type="Proteomes" id="UP001500994"/>
    </source>
</evidence>